<evidence type="ECO:0000256" key="6">
    <source>
        <dbReference type="ARBA" id="ARBA00022741"/>
    </source>
</evidence>
<dbReference type="Proteomes" id="UP000460272">
    <property type="component" value="Unassembled WGS sequence"/>
</dbReference>
<dbReference type="SUPFAM" id="SSF53244">
    <property type="entry name" value="MurD-like peptide ligases, peptide-binding domain"/>
    <property type="match status" value="2"/>
</dbReference>
<comment type="similarity">
    <text evidence="9">Belongs to the MurCDEF family.</text>
</comment>
<feature type="domain" description="Mur ligase central" evidence="11">
    <location>
        <begin position="112"/>
        <end position="225"/>
    </location>
</feature>
<evidence type="ECO:0000256" key="2">
    <source>
        <dbReference type="ARBA" id="ARBA00004752"/>
    </source>
</evidence>
<dbReference type="GO" id="GO:0071555">
    <property type="term" value="P:cell wall organization"/>
    <property type="evidence" value="ECO:0007669"/>
    <property type="project" value="UniProtKB-KW"/>
</dbReference>
<keyword evidence="4 9" id="KW-0436">Ligase</keyword>
<proteinExistence type="inferred from homology"/>
<keyword evidence="3 9" id="KW-0963">Cytoplasm</keyword>
<keyword evidence="8 9" id="KW-0131">Cell cycle</keyword>
<keyword evidence="6 9" id="KW-0547">Nucleotide-binding</keyword>
<dbReference type="GO" id="GO:0005737">
    <property type="term" value="C:cytoplasm"/>
    <property type="evidence" value="ECO:0007669"/>
    <property type="project" value="UniProtKB-SubCell"/>
</dbReference>
<feature type="binding site" evidence="9">
    <location>
        <begin position="114"/>
        <end position="120"/>
    </location>
    <ligand>
        <name>ATP</name>
        <dbReference type="ChEBI" id="CHEBI:30616"/>
    </ligand>
</feature>
<protein>
    <recommendedName>
        <fullName evidence="9">UDP-N-acetylmuramoylalanine--D-glutamate ligase</fullName>
        <ecNumber evidence="9">6.3.2.9</ecNumber>
    </recommendedName>
    <alternativeName>
        <fullName evidence="9">D-glutamic acid-adding enzyme</fullName>
    </alternativeName>
    <alternativeName>
        <fullName evidence="9">UDP-N-acetylmuramoyl-L-alanyl-D-glutamate synthetase</fullName>
    </alternativeName>
</protein>
<dbReference type="UniPathway" id="UPA00219"/>
<dbReference type="OrthoDB" id="9809796at2"/>
<keyword evidence="9" id="KW-0133">Cell shape</keyword>
<evidence type="ECO:0000313" key="12">
    <source>
        <dbReference type="EMBL" id="TVZ06065.1"/>
    </source>
</evidence>
<dbReference type="Gene3D" id="3.90.190.20">
    <property type="entry name" value="Mur ligase, C-terminal domain"/>
    <property type="match status" value="1"/>
</dbReference>
<dbReference type="GO" id="GO:0009252">
    <property type="term" value="P:peptidoglycan biosynthetic process"/>
    <property type="evidence" value="ECO:0007669"/>
    <property type="project" value="UniProtKB-UniRule"/>
</dbReference>
<dbReference type="InterPro" id="IPR018109">
    <property type="entry name" value="Folylpolyglutamate_synth_CS"/>
</dbReference>
<evidence type="ECO:0000256" key="1">
    <source>
        <dbReference type="ARBA" id="ARBA00004496"/>
    </source>
</evidence>
<comment type="subcellular location">
    <subcellularLocation>
        <location evidence="1 9">Cytoplasm</location>
    </subcellularLocation>
</comment>
<dbReference type="InterPro" id="IPR036615">
    <property type="entry name" value="Mur_ligase_C_dom_sf"/>
</dbReference>
<dbReference type="Pfam" id="PF08245">
    <property type="entry name" value="Mur_ligase_M"/>
    <property type="match status" value="1"/>
</dbReference>
<dbReference type="GO" id="GO:0008360">
    <property type="term" value="P:regulation of cell shape"/>
    <property type="evidence" value="ECO:0007669"/>
    <property type="project" value="UniProtKB-KW"/>
</dbReference>
<keyword evidence="5 9" id="KW-0132">Cell division</keyword>
<dbReference type="AlphaFoldDB" id="A0A6P2C6D0"/>
<keyword evidence="7 9" id="KW-0067">ATP-binding</keyword>
<dbReference type="EC" id="6.3.2.9" evidence="9"/>
<comment type="function">
    <text evidence="9">Cell wall formation. Catalyzes the addition of glutamate to the nucleotide precursor UDP-N-acetylmuramoyl-L-alanine (UMA).</text>
</comment>
<comment type="pathway">
    <text evidence="2 9">Cell wall biogenesis; peptidoglycan biosynthesis.</text>
</comment>
<evidence type="ECO:0000313" key="13">
    <source>
        <dbReference type="Proteomes" id="UP000460272"/>
    </source>
</evidence>
<dbReference type="PANTHER" id="PTHR43692:SF1">
    <property type="entry name" value="UDP-N-ACETYLMURAMOYLALANINE--D-GLUTAMATE LIGASE"/>
    <property type="match status" value="1"/>
</dbReference>
<sequence length="474" mass="49695">MTAGRTTLRWPDLRGAKVGVWGLGKEGQATVRKLRSLAIAPVLVDDSPNESGVLPTADGGLDALRACEVVIKTPGISPYRPEADELRLAGVTLAGGLGLWVNEADLSRVVYVTGTKGKSTTSSVIGHLLRGLGRKAMVGGNFGVAPYDPEQAGDFDFWVIEVSSYTAADVAVTPPVTAVTSLHPDHLPWHGGVERYYADKLSATAQPGAVLTVANGDSALLRERAALLGPKVEWVSDADEPGAVWMDRLGLPGRHNRRNALIARQVLLALGIAGADDDERLAAAADGFAPLPSRLTPVGTLDGVTFIDDSLSTNVLPTLAALESFPGSRVALIVGGQDRGIDYTPLAQNVRGRQEPTIVLTLPDSGPRIAAAFAETATTTVTRRGGLGGSPPRASTVIRRGGLGGSPPRASRDPAFSGVIECQDMEAAVGEAFRWARPDGIVLLSPAAPSFGRFRDYRDRGDQFAAAMRALGQP</sequence>
<dbReference type="InterPro" id="IPR013221">
    <property type="entry name" value="Mur_ligase_cen"/>
</dbReference>
<dbReference type="EMBL" id="RPFW01000001">
    <property type="protein sequence ID" value="TVZ06065.1"/>
    <property type="molecule type" value="Genomic_DNA"/>
</dbReference>
<dbReference type="PROSITE" id="PS01011">
    <property type="entry name" value="FOLYLPOLYGLU_SYNT_1"/>
    <property type="match status" value="1"/>
</dbReference>
<evidence type="ECO:0000256" key="3">
    <source>
        <dbReference type="ARBA" id="ARBA00022490"/>
    </source>
</evidence>
<dbReference type="GO" id="GO:0004326">
    <property type="term" value="F:tetrahydrofolylpolyglutamate synthase activity"/>
    <property type="evidence" value="ECO:0007669"/>
    <property type="project" value="InterPro"/>
</dbReference>
<evidence type="ECO:0000256" key="10">
    <source>
        <dbReference type="SAM" id="MobiDB-lite"/>
    </source>
</evidence>
<evidence type="ECO:0000256" key="8">
    <source>
        <dbReference type="ARBA" id="ARBA00023306"/>
    </source>
</evidence>
<dbReference type="HAMAP" id="MF_00639">
    <property type="entry name" value="MurD"/>
    <property type="match status" value="1"/>
</dbReference>
<dbReference type="InterPro" id="IPR005762">
    <property type="entry name" value="MurD"/>
</dbReference>
<keyword evidence="9" id="KW-0961">Cell wall biogenesis/degradation</keyword>
<comment type="caution">
    <text evidence="12">The sequence shown here is derived from an EMBL/GenBank/DDBJ whole genome shotgun (WGS) entry which is preliminary data.</text>
</comment>
<dbReference type="NCBIfam" id="TIGR01087">
    <property type="entry name" value="murD"/>
    <property type="match status" value="1"/>
</dbReference>
<comment type="catalytic activity">
    <reaction evidence="9">
        <text>UDP-N-acetyl-alpha-D-muramoyl-L-alanine + D-glutamate + ATP = UDP-N-acetyl-alpha-D-muramoyl-L-alanyl-D-glutamate + ADP + phosphate + H(+)</text>
        <dbReference type="Rhea" id="RHEA:16429"/>
        <dbReference type="ChEBI" id="CHEBI:15378"/>
        <dbReference type="ChEBI" id="CHEBI:29986"/>
        <dbReference type="ChEBI" id="CHEBI:30616"/>
        <dbReference type="ChEBI" id="CHEBI:43474"/>
        <dbReference type="ChEBI" id="CHEBI:83898"/>
        <dbReference type="ChEBI" id="CHEBI:83900"/>
        <dbReference type="ChEBI" id="CHEBI:456216"/>
        <dbReference type="EC" id="6.3.2.9"/>
    </reaction>
</comment>
<dbReference type="Gene3D" id="3.40.50.720">
    <property type="entry name" value="NAD(P)-binding Rossmann-like Domain"/>
    <property type="match status" value="1"/>
</dbReference>
<dbReference type="GO" id="GO:0005524">
    <property type="term" value="F:ATP binding"/>
    <property type="evidence" value="ECO:0007669"/>
    <property type="project" value="UniProtKB-UniRule"/>
</dbReference>
<evidence type="ECO:0000256" key="5">
    <source>
        <dbReference type="ARBA" id="ARBA00022618"/>
    </source>
</evidence>
<keyword evidence="13" id="KW-1185">Reference proteome</keyword>
<name>A0A6P2C6D0_9ACTN</name>
<evidence type="ECO:0000256" key="7">
    <source>
        <dbReference type="ARBA" id="ARBA00022840"/>
    </source>
</evidence>
<dbReference type="InterPro" id="IPR036565">
    <property type="entry name" value="Mur-like_cat_sf"/>
</dbReference>
<dbReference type="SUPFAM" id="SSF53623">
    <property type="entry name" value="MurD-like peptide ligases, catalytic domain"/>
    <property type="match status" value="1"/>
</dbReference>
<reference evidence="12 13" key="1">
    <citation type="submission" date="2018-11" db="EMBL/GenBank/DDBJ databases">
        <title>Trebonia kvetii gen.nov., sp.nov., a novel acidophilic actinobacterium, and proposal of the new actinobacterial family Treboniaceae fam. nov.</title>
        <authorList>
            <person name="Rapoport D."/>
            <person name="Sagova-Mareckova M."/>
            <person name="Sedlacek I."/>
            <person name="Provaznik J."/>
            <person name="Kralova S."/>
            <person name="Pavlinic D."/>
            <person name="Benes V."/>
            <person name="Kopecky J."/>
        </authorList>
    </citation>
    <scope>NUCLEOTIDE SEQUENCE [LARGE SCALE GENOMIC DNA]</scope>
    <source>
        <strain evidence="12 13">15Tr583</strain>
    </source>
</reference>
<evidence type="ECO:0000256" key="9">
    <source>
        <dbReference type="HAMAP-Rule" id="MF_00639"/>
    </source>
</evidence>
<dbReference type="Gene3D" id="3.40.1190.10">
    <property type="entry name" value="Mur-like, catalytic domain"/>
    <property type="match status" value="1"/>
</dbReference>
<dbReference type="RefSeq" id="WP_145850819.1">
    <property type="nucleotide sequence ID" value="NZ_RPFW01000001.1"/>
</dbReference>
<dbReference type="GO" id="GO:0051301">
    <property type="term" value="P:cell division"/>
    <property type="evidence" value="ECO:0007669"/>
    <property type="project" value="UniProtKB-KW"/>
</dbReference>
<evidence type="ECO:0000256" key="4">
    <source>
        <dbReference type="ARBA" id="ARBA00022598"/>
    </source>
</evidence>
<organism evidence="12 13">
    <name type="scientific">Trebonia kvetii</name>
    <dbReference type="NCBI Taxonomy" id="2480626"/>
    <lineage>
        <taxon>Bacteria</taxon>
        <taxon>Bacillati</taxon>
        <taxon>Actinomycetota</taxon>
        <taxon>Actinomycetes</taxon>
        <taxon>Streptosporangiales</taxon>
        <taxon>Treboniaceae</taxon>
        <taxon>Trebonia</taxon>
    </lineage>
</organism>
<evidence type="ECO:0000259" key="11">
    <source>
        <dbReference type="Pfam" id="PF08245"/>
    </source>
</evidence>
<feature type="region of interest" description="Disordered" evidence="10">
    <location>
        <begin position="382"/>
        <end position="412"/>
    </location>
</feature>
<dbReference type="GO" id="GO:0008764">
    <property type="term" value="F:UDP-N-acetylmuramoylalanine-D-glutamate ligase activity"/>
    <property type="evidence" value="ECO:0007669"/>
    <property type="project" value="UniProtKB-UniRule"/>
</dbReference>
<accession>A0A6P2C6D0</accession>
<keyword evidence="9" id="KW-0573">Peptidoglycan synthesis</keyword>
<dbReference type="PANTHER" id="PTHR43692">
    <property type="entry name" value="UDP-N-ACETYLMURAMOYLALANINE--D-GLUTAMATE LIGASE"/>
    <property type="match status" value="1"/>
</dbReference>
<gene>
    <name evidence="9 12" type="primary">murD</name>
    <name evidence="12" type="ORF">EAS64_00970</name>
</gene>